<sequence length="313" mass="35267">MKSLQGSYEERLKEVRSMRERINSTLDKLEKATMKEMDEVKASWNASLKFYVDTCSGLCTKLTHLNDARLEIGEKNKDLAFLAHQKSEEMIKKVDKYLNNNSIQTEVSLKLIVYHDIEKYLSNLSCLGHTIHITKELTMQGSLDQAIKVTGAIPVSVRIPSDTSATYSIYNICGLFNGQTLVSDVNNKRLKLLDLQHKVVSYCDMSGSQYDMCLITPCQVVVTVDKGIQFVSVHSGQLVKERSLQLPHECTGVAHHQGDLYVTSGTALYKYTLTGTLVKMMCEDTSAYDTCNCHEYFSPNNYQNNFQSSITPL</sequence>
<organism evidence="1 2">
    <name type="scientific">Dreissena polymorpha</name>
    <name type="common">Zebra mussel</name>
    <name type="synonym">Mytilus polymorpha</name>
    <dbReference type="NCBI Taxonomy" id="45954"/>
    <lineage>
        <taxon>Eukaryota</taxon>
        <taxon>Metazoa</taxon>
        <taxon>Spiralia</taxon>
        <taxon>Lophotrochozoa</taxon>
        <taxon>Mollusca</taxon>
        <taxon>Bivalvia</taxon>
        <taxon>Autobranchia</taxon>
        <taxon>Heteroconchia</taxon>
        <taxon>Euheterodonta</taxon>
        <taxon>Imparidentia</taxon>
        <taxon>Neoheterodontei</taxon>
        <taxon>Myida</taxon>
        <taxon>Dreissenoidea</taxon>
        <taxon>Dreissenidae</taxon>
        <taxon>Dreissena</taxon>
    </lineage>
</organism>
<dbReference type="SUPFAM" id="SSF63829">
    <property type="entry name" value="Calcium-dependent phosphotriesterase"/>
    <property type="match status" value="1"/>
</dbReference>
<evidence type="ECO:0000313" key="2">
    <source>
        <dbReference type="Proteomes" id="UP000828390"/>
    </source>
</evidence>
<dbReference type="EMBL" id="JAIWYP010000005">
    <property type="protein sequence ID" value="KAH3822596.1"/>
    <property type="molecule type" value="Genomic_DNA"/>
</dbReference>
<dbReference type="Proteomes" id="UP000828390">
    <property type="component" value="Unassembled WGS sequence"/>
</dbReference>
<protein>
    <submittedName>
        <fullName evidence="1">Uncharacterized protein</fullName>
    </submittedName>
</protein>
<keyword evidence="2" id="KW-1185">Reference proteome</keyword>
<reference evidence="1" key="1">
    <citation type="journal article" date="2019" name="bioRxiv">
        <title>The Genome of the Zebra Mussel, Dreissena polymorpha: A Resource for Invasive Species Research.</title>
        <authorList>
            <person name="McCartney M.A."/>
            <person name="Auch B."/>
            <person name="Kono T."/>
            <person name="Mallez S."/>
            <person name="Zhang Y."/>
            <person name="Obille A."/>
            <person name="Becker A."/>
            <person name="Abrahante J.E."/>
            <person name="Garbe J."/>
            <person name="Badalamenti J.P."/>
            <person name="Herman A."/>
            <person name="Mangelson H."/>
            <person name="Liachko I."/>
            <person name="Sullivan S."/>
            <person name="Sone E.D."/>
            <person name="Koren S."/>
            <person name="Silverstein K.A.T."/>
            <person name="Beckman K.B."/>
            <person name="Gohl D.M."/>
        </authorList>
    </citation>
    <scope>NUCLEOTIDE SEQUENCE</scope>
    <source>
        <strain evidence="1">Duluth1</strain>
        <tissue evidence="1">Whole animal</tissue>
    </source>
</reference>
<evidence type="ECO:0000313" key="1">
    <source>
        <dbReference type="EMBL" id="KAH3822596.1"/>
    </source>
</evidence>
<name>A0A9D4GW92_DREPO</name>
<comment type="caution">
    <text evidence="1">The sequence shown here is derived from an EMBL/GenBank/DDBJ whole genome shotgun (WGS) entry which is preliminary data.</text>
</comment>
<reference evidence="1" key="2">
    <citation type="submission" date="2020-11" db="EMBL/GenBank/DDBJ databases">
        <authorList>
            <person name="McCartney M.A."/>
            <person name="Auch B."/>
            <person name="Kono T."/>
            <person name="Mallez S."/>
            <person name="Becker A."/>
            <person name="Gohl D.M."/>
            <person name="Silverstein K.A.T."/>
            <person name="Koren S."/>
            <person name="Bechman K.B."/>
            <person name="Herman A."/>
            <person name="Abrahante J.E."/>
            <person name="Garbe J."/>
        </authorList>
    </citation>
    <scope>NUCLEOTIDE SEQUENCE</scope>
    <source>
        <strain evidence="1">Duluth1</strain>
        <tissue evidence="1">Whole animal</tissue>
    </source>
</reference>
<dbReference type="AlphaFoldDB" id="A0A9D4GW92"/>
<gene>
    <name evidence="1" type="ORF">DPMN_124380</name>
</gene>
<proteinExistence type="predicted"/>
<accession>A0A9D4GW92</accession>